<dbReference type="EMBL" id="CP115450">
    <property type="protein sequence ID" value="WBP88366.1"/>
    <property type="molecule type" value="Genomic_DNA"/>
</dbReference>
<evidence type="ECO:0000313" key="3">
    <source>
        <dbReference type="Proteomes" id="UP001212821"/>
    </source>
</evidence>
<evidence type="ECO:0000256" key="1">
    <source>
        <dbReference type="SAM" id="Phobius"/>
    </source>
</evidence>
<organism evidence="2 3">
    <name type="scientific">Kitasatospora cathayae</name>
    <dbReference type="NCBI Taxonomy" id="3004092"/>
    <lineage>
        <taxon>Bacteria</taxon>
        <taxon>Bacillati</taxon>
        <taxon>Actinomycetota</taxon>
        <taxon>Actinomycetes</taxon>
        <taxon>Kitasatosporales</taxon>
        <taxon>Streptomycetaceae</taxon>
        <taxon>Kitasatospora</taxon>
    </lineage>
</organism>
<name>A0ABY7Q6R5_9ACTN</name>
<feature type="transmembrane region" description="Helical" evidence="1">
    <location>
        <begin position="162"/>
        <end position="187"/>
    </location>
</feature>
<dbReference type="RefSeq" id="WP_270146450.1">
    <property type="nucleotide sequence ID" value="NZ_CP115450.1"/>
</dbReference>
<accession>A0ABY7Q6R5</accession>
<feature type="transmembrane region" description="Helical" evidence="1">
    <location>
        <begin position="12"/>
        <end position="30"/>
    </location>
</feature>
<proteinExistence type="predicted"/>
<reference evidence="3" key="1">
    <citation type="submission" date="2022-12" db="EMBL/GenBank/DDBJ databases">
        <authorList>
            <person name="Mo P."/>
        </authorList>
    </citation>
    <scope>NUCLEOTIDE SEQUENCE [LARGE SCALE GENOMIC DNA]</scope>
    <source>
        <strain evidence="3">HUAS 3-15</strain>
    </source>
</reference>
<feature type="transmembrane region" description="Helical" evidence="1">
    <location>
        <begin position="134"/>
        <end position="155"/>
    </location>
</feature>
<dbReference type="Proteomes" id="UP001212821">
    <property type="component" value="Chromosome"/>
</dbReference>
<feature type="transmembrane region" description="Helical" evidence="1">
    <location>
        <begin position="77"/>
        <end position="97"/>
    </location>
</feature>
<feature type="transmembrane region" description="Helical" evidence="1">
    <location>
        <begin position="42"/>
        <end position="65"/>
    </location>
</feature>
<keyword evidence="1" id="KW-0472">Membrane</keyword>
<keyword evidence="1" id="KW-1133">Transmembrane helix</keyword>
<sequence length="204" mass="20919">MNATRTARLARYAAVGAPALMALYGGIRLVPGSRQPGPGWTAGHTAMFLGLLLFVPVLLALRGLLAPRGTTAGRLAANAALGTAFAGLAASLAQIGIDLYVGLVSATKEEQSRLFGRIQDVPGVLPAVYEVGPLLFYVGLLALLVAASVGAGRTLRWWSPVLMLVGTLASAADLAFIPLAAACYLGALAPLTRPATALRHPALV</sequence>
<evidence type="ECO:0000313" key="2">
    <source>
        <dbReference type="EMBL" id="WBP88366.1"/>
    </source>
</evidence>
<keyword evidence="1" id="KW-0812">Transmembrane</keyword>
<protein>
    <submittedName>
        <fullName evidence="2">Uncharacterized protein</fullName>
    </submittedName>
</protein>
<gene>
    <name evidence="2" type="ORF">O1G21_22695</name>
</gene>
<keyword evidence="3" id="KW-1185">Reference proteome</keyword>